<reference evidence="3" key="1">
    <citation type="submission" date="2019-12" db="UniProtKB">
        <authorList>
            <consortium name="WormBaseParasite"/>
        </authorList>
    </citation>
    <scope>IDENTIFICATION</scope>
</reference>
<proteinExistence type="predicted"/>
<accession>A0A5S6QRY5</accession>
<evidence type="ECO:0000256" key="1">
    <source>
        <dbReference type="SAM" id="MobiDB-lite"/>
    </source>
</evidence>
<sequence>MEVQCLDSKRTTDNDEDGDVEVLKFRRPSTAKSRPNTFTKAIAFAASTDNRRRRLNLEYAHGQFKKGGAPSATICMRLKCAFRFRVRRGAAGQRAGRVEGKRKEQGKFGLFQVATRKDGCFLFPTNQPPALFHSNGDDSAAPLGSGRLGSRFCCPPVDRRHTEANTEGGRSGHPVDSSSNVDRSLSATRTAYAMALADQGATYKGGSFNRRRSGHVTDKGRFIAIGCIRRFL</sequence>
<keyword evidence="2" id="KW-1185">Reference proteome</keyword>
<dbReference type="AlphaFoldDB" id="A0A5S6QRY5"/>
<name>A0A5S6QRY5_TRIMR</name>
<dbReference type="Proteomes" id="UP000046395">
    <property type="component" value="Unassembled WGS sequence"/>
</dbReference>
<dbReference type="WBParaSite" id="TMUE_2000009918.1">
    <property type="protein sequence ID" value="TMUE_2000009918.1"/>
    <property type="gene ID" value="WBGene00300772"/>
</dbReference>
<protein>
    <submittedName>
        <fullName evidence="3">Uncharacterized protein</fullName>
    </submittedName>
</protein>
<evidence type="ECO:0000313" key="3">
    <source>
        <dbReference type="WBParaSite" id="TMUE_2000009918.1"/>
    </source>
</evidence>
<organism evidence="2 3">
    <name type="scientific">Trichuris muris</name>
    <name type="common">Mouse whipworm</name>
    <dbReference type="NCBI Taxonomy" id="70415"/>
    <lineage>
        <taxon>Eukaryota</taxon>
        <taxon>Metazoa</taxon>
        <taxon>Ecdysozoa</taxon>
        <taxon>Nematoda</taxon>
        <taxon>Enoplea</taxon>
        <taxon>Dorylaimia</taxon>
        <taxon>Trichinellida</taxon>
        <taxon>Trichuridae</taxon>
        <taxon>Trichuris</taxon>
    </lineage>
</organism>
<evidence type="ECO:0000313" key="2">
    <source>
        <dbReference type="Proteomes" id="UP000046395"/>
    </source>
</evidence>
<feature type="region of interest" description="Disordered" evidence="1">
    <location>
        <begin position="159"/>
        <end position="182"/>
    </location>
</feature>